<dbReference type="Gene3D" id="3.40.1810.10">
    <property type="entry name" value="Transcription factor, MADS-box"/>
    <property type="match status" value="1"/>
</dbReference>
<dbReference type="SUPFAM" id="SSF55455">
    <property type="entry name" value="SRF-like"/>
    <property type="match status" value="1"/>
</dbReference>
<dbReference type="OrthoDB" id="1829335at2759"/>
<protein>
    <submittedName>
        <fullName evidence="1">Uncharacterized protein</fullName>
    </submittedName>
</protein>
<dbReference type="GO" id="GO:0003677">
    <property type="term" value="F:DNA binding"/>
    <property type="evidence" value="ECO:0007669"/>
    <property type="project" value="InterPro"/>
</dbReference>
<dbReference type="Proteomes" id="UP000824120">
    <property type="component" value="Chromosome 2"/>
</dbReference>
<keyword evidence="2" id="KW-1185">Reference proteome</keyword>
<evidence type="ECO:0000313" key="2">
    <source>
        <dbReference type="Proteomes" id="UP000824120"/>
    </source>
</evidence>
<evidence type="ECO:0000313" key="1">
    <source>
        <dbReference type="EMBL" id="KAG5620375.1"/>
    </source>
</evidence>
<proteinExistence type="predicted"/>
<dbReference type="AlphaFoldDB" id="A0A9J6A8Q4"/>
<comment type="caution">
    <text evidence="1">The sequence shown here is derived from an EMBL/GenBank/DDBJ whole genome shotgun (WGS) entry which is preliminary data.</text>
</comment>
<name>A0A9J6A8Q4_SOLCO</name>
<dbReference type="InterPro" id="IPR036879">
    <property type="entry name" value="TF_MADSbox_sf"/>
</dbReference>
<organism evidence="1 2">
    <name type="scientific">Solanum commersonii</name>
    <name type="common">Commerson's wild potato</name>
    <name type="synonym">Commerson's nightshade</name>
    <dbReference type="NCBI Taxonomy" id="4109"/>
    <lineage>
        <taxon>Eukaryota</taxon>
        <taxon>Viridiplantae</taxon>
        <taxon>Streptophyta</taxon>
        <taxon>Embryophyta</taxon>
        <taxon>Tracheophyta</taxon>
        <taxon>Spermatophyta</taxon>
        <taxon>Magnoliopsida</taxon>
        <taxon>eudicotyledons</taxon>
        <taxon>Gunneridae</taxon>
        <taxon>Pentapetalae</taxon>
        <taxon>asterids</taxon>
        <taxon>lamiids</taxon>
        <taxon>Solanales</taxon>
        <taxon>Solanaceae</taxon>
        <taxon>Solanoideae</taxon>
        <taxon>Solaneae</taxon>
        <taxon>Solanum</taxon>
    </lineage>
</organism>
<accession>A0A9J6A8Q4</accession>
<reference evidence="1 2" key="1">
    <citation type="submission" date="2020-09" db="EMBL/GenBank/DDBJ databases">
        <title>De no assembly of potato wild relative species, Solanum commersonii.</title>
        <authorList>
            <person name="Cho K."/>
        </authorList>
    </citation>
    <scope>NUCLEOTIDE SEQUENCE [LARGE SCALE GENOMIC DNA]</scope>
    <source>
        <strain evidence="1">LZ3.2</strain>
        <tissue evidence="1">Leaf</tissue>
    </source>
</reference>
<dbReference type="EMBL" id="JACXVP010000002">
    <property type="protein sequence ID" value="KAG5620375.1"/>
    <property type="molecule type" value="Genomic_DNA"/>
</dbReference>
<sequence>MISKAKRFVAFKQLWASVVKKANKLSITTRAHVAIATYSKVYFPYVYDSSNCLDTLNKFLNDAKASAVKGGH</sequence>
<dbReference type="GO" id="GO:0046983">
    <property type="term" value="F:protein dimerization activity"/>
    <property type="evidence" value="ECO:0007669"/>
    <property type="project" value="InterPro"/>
</dbReference>
<gene>
    <name evidence="1" type="ORF">H5410_005593</name>
</gene>